<evidence type="ECO:0000313" key="2">
    <source>
        <dbReference type="Proteomes" id="UP000198211"/>
    </source>
</evidence>
<protein>
    <submittedName>
        <fullName evidence="1">Uncharacterized protein</fullName>
    </submittedName>
</protein>
<dbReference type="AlphaFoldDB" id="A0A225VK59"/>
<dbReference type="Proteomes" id="UP000198211">
    <property type="component" value="Unassembled WGS sequence"/>
</dbReference>
<comment type="caution">
    <text evidence="1">The sequence shown here is derived from an EMBL/GenBank/DDBJ whole genome shotgun (WGS) entry which is preliminary data.</text>
</comment>
<name>A0A225VK59_9STRA</name>
<dbReference type="EMBL" id="NBNE01004188">
    <property type="protein sequence ID" value="OWZ05936.1"/>
    <property type="molecule type" value="Genomic_DNA"/>
</dbReference>
<accession>A0A225VK59</accession>
<keyword evidence="2" id="KW-1185">Reference proteome</keyword>
<sequence length="159" mass="17219">MTDAAADNVIFEVADAAGDADDIDTEQARVGGVTEADASTSETDVVERRVVFVADDRELTTQDLHDVGGHTTETIHEPHYFVRRSTQFAEKNEVLFARMCPHLFPMSSVSNGDSATQLSSPHILCHMRSPEILGSQAANCFNESTLLPKAAALSQHFAS</sequence>
<reference evidence="2" key="1">
    <citation type="submission" date="2017-03" db="EMBL/GenBank/DDBJ databases">
        <title>Phytopthora megakarya and P. palmivora, two closely related causual agents of cacao black pod achieved similar genome size and gene model numbers by different mechanisms.</title>
        <authorList>
            <person name="Ali S."/>
            <person name="Shao J."/>
            <person name="Larry D.J."/>
            <person name="Kronmiller B."/>
            <person name="Shen D."/>
            <person name="Strem M.D."/>
            <person name="Melnick R.L."/>
            <person name="Guiltinan M.J."/>
            <person name="Tyler B.M."/>
            <person name="Meinhardt L.W."/>
            <person name="Bailey B.A."/>
        </authorList>
    </citation>
    <scope>NUCLEOTIDE SEQUENCE [LARGE SCALE GENOMIC DNA]</scope>
    <source>
        <strain evidence="2">zdho120</strain>
    </source>
</reference>
<proteinExistence type="predicted"/>
<organism evidence="1 2">
    <name type="scientific">Phytophthora megakarya</name>
    <dbReference type="NCBI Taxonomy" id="4795"/>
    <lineage>
        <taxon>Eukaryota</taxon>
        <taxon>Sar</taxon>
        <taxon>Stramenopiles</taxon>
        <taxon>Oomycota</taxon>
        <taxon>Peronosporomycetes</taxon>
        <taxon>Peronosporales</taxon>
        <taxon>Peronosporaceae</taxon>
        <taxon>Phytophthora</taxon>
    </lineage>
</organism>
<evidence type="ECO:0000313" key="1">
    <source>
        <dbReference type="EMBL" id="OWZ05936.1"/>
    </source>
</evidence>
<gene>
    <name evidence="1" type="ORF">PHMEG_00021882</name>
</gene>